<dbReference type="EMBL" id="VSSQ01001712">
    <property type="protein sequence ID" value="MPM10583.1"/>
    <property type="molecule type" value="Genomic_DNA"/>
</dbReference>
<protein>
    <recommendedName>
        <fullName evidence="11">8-oxo-dGTP diphosphatase</fullName>
        <ecNumber evidence="11">3.6.1.55</ecNumber>
    </recommendedName>
</protein>
<dbReference type="SUPFAM" id="SSF55811">
    <property type="entry name" value="Nudix"/>
    <property type="match status" value="1"/>
</dbReference>
<organism evidence="13">
    <name type="scientific">bioreactor metagenome</name>
    <dbReference type="NCBI Taxonomy" id="1076179"/>
    <lineage>
        <taxon>unclassified sequences</taxon>
        <taxon>metagenomes</taxon>
        <taxon>ecological metagenomes</taxon>
    </lineage>
</organism>
<dbReference type="GO" id="GO:0006260">
    <property type="term" value="P:DNA replication"/>
    <property type="evidence" value="ECO:0007669"/>
    <property type="project" value="UniProtKB-KW"/>
</dbReference>
<dbReference type="GO" id="GO:0044716">
    <property type="term" value="F:8-oxo-GDP phosphatase activity"/>
    <property type="evidence" value="ECO:0007669"/>
    <property type="project" value="TreeGrafter"/>
</dbReference>
<keyword evidence="5" id="KW-0479">Metal-binding</keyword>
<keyword evidence="3" id="KW-0515">Mutator protein</keyword>
<evidence type="ECO:0000313" key="13">
    <source>
        <dbReference type="EMBL" id="MPM10583.1"/>
    </source>
</evidence>
<dbReference type="EC" id="3.6.1.55" evidence="11"/>
<name>A0A644X8J0_9ZZZZ</name>
<dbReference type="CDD" id="cd03425">
    <property type="entry name" value="NUDIX_MutT_NudA_like"/>
    <property type="match status" value="1"/>
</dbReference>
<dbReference type="GO" id="GO:0035539">
    <property type="term" value="F:8-oxo-7,8-dihydrodeoxyguanosine triphosphate pyrophosphatase activity"/>
    <property type="evidence" value="ECO:0007669"/>
    <property type="project" value="UniProtKB-EC"/>
</dbReference>
<dbReference type="Gene3D" id="3.90.79.10">
    <property type="entry name" value="Nucleoside Triphosphate Pyrophosphohydrolase"/>
    <property type="match status" value="1"/>
</dbReference>
<dbReference type="InterPro" id="IPR029119">
    <property type="entry name" value="MutY_C"/>
</dbReference>
<feature type="domain" description="Nudix hydrolase" evidence="12">
    <location>
        <begin position="1"/>
        <end position="127"/>
    </location>
</feature>
<dbReference type="InterPro" id="IPR047127">
    <property type="entry name" value="MutT-like"/>
</dbReference>
<evidence type="ECO:0000256" key="8">
    <source>
        <dbReference type="ARBA" id="ARBA00022842"/>
    </source>
</evidence>
<dbReference type="GO" id="GO:0008413">
    <property type="term" value="F:8-oxo-7,8-dihydroguanosine triphosphate pyrophosphatase activity"/>
    <property type="evidence" value="ECO:0007669"/>
    <property type="project" value="TreeGrafter"/>
</dbReference>
<dbReference type="GO" id="GO:0046872">
    <property type="term" value="F:metal ion binding"/>
    <property type="evidence" value="ECO:0007669"/>
    <property type="project" value="UniProtKB-KW"/>
</dbReference>
<evidence type="ECO:0000259" key="12">
    <source>
        <dbReference type="PROSITE" id="PS51462"/>
    </source>
</evidence>
<keyword evidence="9" id="KW-0234">DNA repair</keyword>
<proteinExistence type="inferred from homology"/>
<comment type="similarity">
    <text evidence="2">Belongs to the Nudix hydrolase family.</text>
</comment>
<evidence type="ECO:0000256" key="3">
    <source>
        <dbReference type="ARBA" id="ARBA00022457"/>
    </source>
</evidence>
<evidence type="ECO:0000256" key="11">
    <source>
        <dbReference type="ARBA" id="ARBA00038905"/>
    </source>
</evidence>
<evidence type="ECO:0000256" key="6">
    <source>
        <dbReference type="ARBA" id="ARBA00022763"/>
    </source>
</evidence>
<evidence type="ECO:0000256" key="9">
    <source>
        <dbReference type="ARBA" id="ARBA00023204"/>
    </source>
</evidence>
<evidence type="ECO:0000256" key="2">
    <source>
        <dbReference type="ARBA" id="ARBA00005582"/>
    </source>
</evidence>
<dbReference type="InterPro" id="IPR000086">
    <property type="entry name" value="NUDIX_hydrolase_dom"/>
</dbReference>
<evidence type="ECO:0000256" key="7">
    <source>
        <dbReference type="ARBA" id="ARBA00022801"/>
    </source>
</evidence>
<gene>
    <name evidence="13" type="primary">nudG_7</name>
    <name evidence="13" type="ORF">SDC9_56915</name>
</gene>
<dbReference type="InterPro" id="IPR015797">
    <property type="entry name" value="NUDIX_hydrolase-like_dom_sf"/>
</dbReference>
<dbReference type="GO" id="GO:0006281">
    <property type="term" value="P:DNA repair"/>
    <property type="evidence" value="ECO:0007669"/>
    <property type="project" value="UniProtKB-KW"/>
</dbReference>
<keyword evidence="4" id="KW-0235">DNA replication</keyword>
<evidence type="ECO:0000256" key="4">
    <source>
        <dbReference type="ARBA" id="ARBA00022705"/>
    </source>
</evidence>
<keyword evidence="8" id="KW-0460">Magnesium</keyword>
<evidence type="ECO:0000256" key="10">
    <source>
        <dbReference type="ARBA" id="ARBA00035861"/>
    </source>
</evidence>
<dbReference type="Pfam" id="PF14815">
    <property type="entry name" value="NUDIX_4"/>
    <property type="match status" value="1"/>
</dbReference>
<keyword evidence="6" id="KW-0227">DNA damage</keyword>
<sequence>MKHIEVAAAVLLEDNAVFAAQRGHSGPLAGRWEFPGGKLEEGEDGTVAIVREIEEELKTQIEVVRHLITVEHQYPTFFLTMHAYLCRRIYGDLELSEHIASCWIGKDDLLTLDWAEADIPVAREVEKLLR</sequence>
<accession>A0A644X8J0</accession>
<evidence type="ECO:0000256" key="1">
    <source>
        <dbReference type="ARBA" id="ARBA00001946"/>
    </source>
</evidence>
<dbReference type="AlphaFoldDB" id="A0A644X8J0"/>
<dbReference type="PANTHER" id="PTHR47707:SF1">
    <property type="entry name" value="NUDIX HYDROLASE FAMILY PROTEIN"/>
    <property type="match status" value="1"/>
</dbReference>
<comment type="caution">
    <text evidence="13">The sequence shown here is derived from an EMBL/GenBank/DDBJ whole genome shotgun (WGS) entry which is preliminary data.</text>
</comment>
<dbReference type="PROSITE" id="PS51462">
    <property type="entry name" value="NUDIX"/>
    <property type="match status" value="1"/>
</dbReference>
<keyword evidence="7 13" id="KW-0378">Hydrolase</keyword>
<dbReference type="GO" id="GO:0044715">
    <property type="term" value="F:8-oxo-dGDP phosphatase activity"/>
    <property type="evidence" value="ECO:0007669"/>
    <property type="project" value="TreeGrafter"/>
</dbReference>
<comment type="cofactor">
    <cofactor evidence="1">
        <name>Mg(2+)</name>
        <dbReference type="ChEBI" id="CHEBI:18420"/>
    </cofactor>
</comment>
<comment type="catalytic activity">
    <reaction evidence="10">
        <text>8-oxo-dGTP + H2O = 8-oxo-dGMP + diphosphate + H(+)</text>
        <dbReference type="Rhea" id="RHEA:31575"/>
        <dbReference type="ChEBI" id="CHEBI:15377"/>
        <dbReference type="ChEBI" id="CHEBI:15378"/>
        <dbReference type="ChEBI" id="CHEBI:33019"/>
        <dbReference type="ChEBI" id="CHEBI:63224"/>
        <dbReference type="ChEBI" id="CHEBI:77896"/>
        <dbReference type="EC" id="3.6.1.55"/>
    </reaction>
</comment>
<reference evidence="13" key="1">
    <citation type="submission" date="2019-08" db="EMBL/GenBank/DDBJ databases">
        <authorList>
            <person name="Kucharzyk K."/>
            <person name="Murdoch R.W."/>
            <person name="Higgins S."/>
            <person name="Loffler F."/>
        </authorList>
    </citation>
    <scope>NUCLEOTIDE SEQUENCE</scope>
</reference>
<evidence type="ECO:0000256" key="5">
    <source>
        <dbReference type="ARBA" id="ARBA00022723"/>
    </source>
</evidence>
<dbReference type="PANTHER" id="PTHR47707">
    <property type="entry name" value="8-OXO-DGTP DIPHOSPHATASE"/>
    <property type="match status" value="1"/>
</dbReference>